<evidence type="ECO:0000256" key="1">
    <source>
        <dbReference type="SAM" id="MobiDB-lite"/>
    </source>
</evidence>
<comment type="caution">
    <text evidence="3">The sequence shown here is derived from an EMBL/GenBank/DDBJ whole genome shotgun (WGS) entry which is preliminary data.</text>
</comment>
<sequence>MPLSEYEQRVLEQMERALTSDDPRLANTLQSTGRRPVARYVVAGIGLVVGLLVLVLGAVTTNAVVGVVGFVVMFAAVAWAFAFAPRRQGPEGVVREDGTVGPRPPAGGDKRAPRGGQNRNDGFLARLEERWERRRDQGR</sequence>
<dbReference type="AlphaFoldDB" id="A0A2W5X4L4"/>
<feature type="compositionally biased region" description="Basic and acidic residues" evidence="1">
    <location>
        <begin position="126"/>
        <end position="139"/>
    </location>
</feature>
<accession>A0A2W5X4L4</accession>
<protein>
    <submittedName>
        <fullName evidence="3">DUF3040 domain-containing protein</fullName>
    </submittedName>
</protein>
<dbReference type="RefSeq" id="WP_111249799.1">
    <property type="nucleotide sequence ID" value="NZ_QKWH01000001.1"/>
</dbReference>
<organism evidence="3 4">
    <name type="scientific">Xylanimonas oleitrophica</name>
    <dbReference type="NCBI Taxonomy" id="2607479"/>
    <lineage>
        <taxon>Bacteria</taxon>
        <taxon>Bacillati</taxon>
        <taxon>Actinomycetota</taxon>
        <taxon>Actinomycetes</taxon>
        <taxon>Micrococcales</taxon>
        <taxon>Promicromonosporaceae</taxon>
        <taxon>Xylanimonas</taxon>
    </lineage>
</organism>
<keyword evidence="2" id="KW-0812">Transmembrane</keyword>
<dbReference type="InterPro" id="IPR021401">
    <property type="entry name" value="DUF3040"/>
</dbReference>
<keyword evidence="2" id="KW-1133">Transmembrane helix</keyword>
<keyword evidence="4" id="KW-1185">Reference proteome</keyword>
<evidence type="ECO:0000256" key="2">
    <source>
        <dbReference type="SAM" id="Phobius"/>
    </source>
</evidence>
<feature type="transmembrane region" description="Helical" evidence="2">
    <location>
        <begin position="37"/>
        <end position="57"/>
    </location>
</feature>
<feature type="region of interest" description="Disordered" evidence="1">
    <location>
        <begin position="90"/>
        <end position="139"/>
    </location>
</feature>
<proteinExistence type="predicted"/>
<dbReference type="Proteomes" id="UP000248783">
    <property type="component" value="Unassembled WGS sequence"/>
</dbReference>
<reference evidence="3 4" key="1">
    <citation type="submission" date="2018-06" db="EMBL/GenBank/DDBJ databases">
        <title>Whole genome sequencing of a novel hydrocarbon degrading bacterial strain, PW21 isolated from oil contaminated produced water sample.</title>
        <authorList>
            <person name="Nagkirti P."/>
            <person name="Shaikh A."/>
            <person name="Gowdaman V."/>
            <person name="Engineer A.E."/>
            <person name="Dagar S."/>
            <person name="Dhakephalkar P.K."/>
        </authorList>
    </citation>
    <scope>NUCLEOTIDE SEQUENCE [LARGE SCALE GENOMIC DNA]</scope>
    <source>
        <strain evidence="3 4">PW21</strain>
    </source>
</reference>
<keyword evidence="2" id="KW-0472">Membrane</keyword>
<dbReference type="Pfam" id="PF11239">
    <property type="entry name" value="DUF3040"/>
    <property type="match status" value="1"/>
</dbReference>
<feature type="transmembrane region" description="Helical" evidence="2">
    <location>
        <begin position="63"/>
        <end position="84"/>
    </location>
</feature>
<name>A0A2W5X4L4_9MICO</name>
<evidence type="ECO:0000313" key="3">
    <source>
        <dbReference type="EMBL" id="PZR55435.1"/>
    </source>
</evidence>
<evidence type="ECO:0000313" key="4">
    <source>
        <dbReference type="Proteomes" id="UP000248783"/>
    </source>
</evidence>
<gene>
    <name evidence="3" type="ORF">DNL40_03515</name>
</gene>
<dbReference type="EMBL" id="QKWH01000001">
    <property type="protein sequence ID" value="PZR55435.1"/>
    <property type="molecule type" value="Genomic_DNA"/>
</dbReference>